<comment type="subcellular location">
    <subcellularLocation>
        <location evidence="1">Secreted</location>
    </subcellularLocation>
</comment>
<evidence type="ECO:0000313" key="6">
    <source>
        <dbReference type="Proteomes" id="UP000596742"/>
    </source>
</evidence>
<dbReference type="Proteomes" id="UP000596742">
    <property type="component" value="Unassembled WGS sequence"/>
</dbReference>
<dbReference type="AlphaFoldDB" id="A0A8B6CDL0"/>
<dbReference type="GO" id="GO:0005581">
    <property type="term" value="C:collagen trimer"/>
    <property type="evidence" value="ECO:0007669"/>
    <property type="project" value="UniProtKB-KW"/>
</dbReference>
<dbReference type="SMART" id="SM00110">
    <property type="entry name" value="C1Q"/>
    <property type="match status" value="1"/>
</dbReference>
<sequence length="220" mass="24276">MKMHSMCAFTLLFFSSSCLSANMDDSDKGKILELERKVVMMSDLYEEVMRSKTRIEELERKVQECSCSATHKRLLIPNTNPSLHIAFDAMISGSRDYVGHADVTIVFDEVLTNRGDAYQKDIGLFIAPVTGTYLFSWTIRSDSGSSFVSGLFVNGIRKVALHTDGSAQRILVPVATKTAILDLDVNDHVFIKAIGTITRGLLLSDINGHSSFAGTLLFTN</sequence>
<keyword evidence="2" id="KW-0964">Secreted</keyword>
<evidence type="ECO:0000313" key="5">
    <source>
        <dbReference type="EMBL" id="VDI02530.1"/>
    </source>
</evidence>
<reference evidence="5" key="1">
    <citation type="submission" date="2018-11" db="EMBL/GenBank/DDBJ databases">
        <authorList>
            <person name="Alioto T."/>
            <person name="Alioto T."/>
        </authorList>
    </citation>
    <scope>NUCLEOTIDE SEQUENCE</scope>
</reference>
<dbReference type="OrthoDB" id="6153418at2759"/>
<accession>A0A8B6CDL0</accession>
<feature type="chain" id="PRO_5032918432" description="C1q domain-containing protein" evidence="3">
    <location>
        <begin position="21"/>
        <end position="220"/>
    </location>
</feature>
<dbReference type="Gene3D" id="2.60.120.40">
    <property type="match status" value="1"/>
</dbReference>
<comment type="caution">
    <text evidence="5">The sequence shown here is derived from an EMBL/GenBank/DDBJ whole genome shotgun (WGS) entry which is preliminary data.</text>
</comment>
<dbReference type="EMBL" id="UYJE01001482">
    <property type="protein sequence ID" value="VDI02530.1"/>
    <property type="molecule type" value="Genomic_DNA"/>
</dbReference>
<feature type="domain" description="C1q" evidence="4">
    <location>
        <begin position="80"/>
        <end position="220"/>
    </location>
</feature>
<dbReference type="InterPro" id="IPR050392">
    <property type="entry name" value="Collagen/C1q_domain"/>
</dbReference>
<gene>
    <name evidence="5" type="ORF">MGAL_10B050082</name>
</gene>
<dbReference type="PRINTS" id="PR00007">
    <property type="entry name" value="COMPLEMNTC1Q"/>
</dbReference>
<evidence type="ECO:0000256" key="2">
    <source>
        <dbReference type="ARBA" id="ARBA00022525"/>
    </source>
</evidence>
<protein>
    <recommendedName>
        <fullName evidence="4">C1q domain-containing protein</fullName>
    </recommendedName>
</protein>
<dbReference type="Pfam" id="PF00386">
    <property type="entry name" value="C1q"/>
    <property type="match status" value="1"/>
</dbReference>
<feature type="signal peptide" evidence="3">
    <location>
        <begin position="1"/>
        <end position="20"/>
    </location>
</feature>
<dbReference type="PANTHER" id="PTHR15427:SF33">
    <property type="entry name" value="COLLAGEN IV NC1 DOMAIN-CONTAINING PROTEIN"/>
    <property type="match status" value="1"/>
</dbReference>
<keyword evidence="6" id="KW-1185">Reference proteome</keyword>
<evidence type="ECO:0000256" key="1">
    <source>
        <dbReference type="ARBA" id="ARBA00004613"/>
    </source>
</evidence>
<dbReference type="PROSITE" id="PS51257">
    <property type="entry name" value="PROKAR_LIPOPROTEIN"/>
    <property type="match status" value="1"/>
</dbReference>
<keyword evidence="3" id="KW-0732">Signal</keyword>
<dbReference type="InterPro" id="IPR001073">
    <property type="entry name" value="C1q_dom"/>
</dbReference>
<proteinExistence type="predicted"/>
<dbReference type="SUPFAM" id="SSF49842">
    <property type="entry name" value="TNF-like"/>
    <property type="match status" value="1"/>
</dbReference>
<name>A0A8B6CDL0_MYTGA</name>
<evidence type="ECO:0000259" key="4">
    <source>
        <dbReference type="PROSITE" id="PS50871"/>
    </source>
</evidence>
<dbReference type="PROSITE" id="PS50871">
    <property type="entry name" value="C1Q"/>
    <property type="match status" value="1"/>
</dbReference>
<organism evidence="5 6">
    <name type="scientific">Mytilus galloprovincialis</name>
    <name type="common">Mediterranean mussel</name>
    <dbReference type="NCBI Taxonomy" id="29158"/>
    <lineage>
        <taxon>Eukaryota</taxon>
        <taxon>Metazoa</taxon>
        <taxon>Spiralia</taxon>
        <taxon>Lophotrochozoa</taxon>
        <taxon>Mollusca</taxon>
        <taxon>Bivalvia</taxon>
        <taxon>Autobranchia</taxon>
        <taxon>Pteriomorphia</taxon>
        <taxon>Mytilida</taxon>
        <taxon>Mytiloidea</taxon>
        <taxon>Mytilidae</taxon>
        <taxon>Mytilinae</taxon>
        <taxon>Mytilus</taxon>
    </lineage>
</organism>
<evidence type="ECO:0000256" key="3">
    <source>
        <dbReference type="SAM" id="SignalP"/>
    </source>
</evidence>
<dbReference type="InterPro" id="IPR008983">
    <property type="entry name" value="Tumour_necrosis_fac-like_dom"/>
</dbReference>
<dbReference type="PANTHER" id="PTHR15427">
    <property type="entry name" value="EMILIN ELASTIN MICROFIBRIL INTERFACE-LOCATED PROTEIN ELASTIN MICROFIBRIL INTERFACER"/>
    <property type="match status" value="1"/>
</dbReference>